<evidence type="ECO:0000256" key="2">
    <source>
        <dbReference type="ARBA" id="ARBA00023136"/>
    </source>
</evidence>
<dbReference type="GO" id="GO:0016020">
    <property type="term" value="C:membrane"/>
    <property type="evidence" value="ECO:0007669"/>
    <property type="project" value="UniProtKB-SubCell"/>
</dbReference>
<keyword evidence="3" id="KW-1133">Transmembrane helix</keyword>
<reference evidence="5 6" key="1">
    <citation type="journal article" date="2017" name="Water Res.">
        <title>Discovery and metagenomic analysis of an anammox bacterial enrichment related to Candidatus "Brocadia caroliniensis" in a full-scale glycerol-fed nitritation-denitritation separate centrate treatment process.</title>
        <authorList>
            <person name="Park H."/>
            <person name="Brotto A.C."/>
            <person name="van Loosdrecht M.C."/>
            <person name="Chandran K."/>
        </authorList>
    </citation>
    <scope>NUCLEOTIDE SEQUENCE [LARGE SCALE GENOMIC DNA]</scope>
    <source>
        <strain evidence="5">26THWARD</strain>
    </source>
</reference>
<keyword evidence="2 3" id="KW-0472">Membrane</keyword>
<organism evidence="5 6">
    <name type="scientific">Candidatus Brocadia carolinensis</name>
    <dbReference type="NCBI Taxonomy" id="1004156"/>
    <lineage>
        <taxon>Bacteria</taxon>
        <taxon>Pseudomonadati</taxon>
        <taxon>Planctomycetota</taxon>
        <taxon>Candidatus Brocadiia</taxon>
        <taxon>Candidatus Brocadiales</taxon>
        <taxon>Candidatus Brocadiaceae</taxon>
        <taxon>Candidatus Brocadia</taxon>
    </lineage>
</organism>
<dbReference type="STRING" id="1004156.AYP45_15955"/>
<evidence type="ECO:0000313" key="6">
    <source>
        <dbReference type="Proteomes" id="UP000189681"/>
    </source>
</evidence>
<dbReference type="EMBL" id="AYTS01000165">
    <property type="protein sequence ID" value="OOP55217.1"/>
    <property type="molecule type" value="Genomic_DNA"/>
</dbReference>
<proteinExistence type="predicted"/>
<accession>A0A1V4AQ29</accession>
<feature type="domain" description="Motility protein B-like N-terminal" evidence="4">
    <location>
        <begin position="4"/>
        <end position="31"/>
    </location>
</feature>
<keyword evidence="3" id="KW-0812">Transmembrane</keyword>
<gene>
    <name evidence="5" type="ORF">AYP45_15955</name>
</gene>
<sequence length="35" mass="3714">MSDEGGSSGGHGGPVWLLTYCDLITLLVAFFCHDD</sequence>
<dbReference type="Pfam" id="PF13677">
    <property type="entry name" value="MotB_plug"/>
    <property type="match status" value="1"/>
</dbReference>
<dbReference type="AlphaFoldDB" id="A0A1V4AQ29"/>
<protein>
    <recommendedName>
        <fullName evidence="4">Motility protein B-like N-terminal domain-containing protein</fullName>
    </recommendedName>
</protein>
<feature type="transmembrane region" description="Helical" evidence="3">
    <location>
        <begin position="15"/>
        <end position="32"/>
    </location>
</feature>
<evidence type="ECO:0000259" key="4">
    <source>
        <dbReference type="Pfam" id="PF13677"/>
    </source>
</evidence>
<name>A0A1V4AQ29_9BACT</name>
<evidence type="ECO:0000256" key="1">
    <source>
        <dbReference type="ARBA" id="ARBA00004370"/>
    </source>
</evidence>
<dbReference type="Proteomes" id="UP000189681">
    <property type="component" value="Unassembled WGS sequence"/>
</dbReference>
<dbReference type="InterPro" id="IPR025713">
    <property type="entry name" value="MotB-like_N_dom"/>
</dbReference>
<evidence type="ECO:0000313" key="5">
    <source>
        <dbReference type="EMBL" id="OOP55217.1"/>
    </source>
</evidence>
<evidence type="ECO:0000256" key="3">
    <source>
        <dbReference type="SAM" id="Phobius"/>
    </source>
</evidence>
<comment type="subcellular location">
    <subcellularLocation>
        <location evidence="1">Membrane</location>
    </subcellularLocation>
</comment>
<comment type="caution">
    <text evidence="5">The sequence shown here is derived from an EMBL/GenBank/DDBJ whole genome shotgun (WGS) entry which is preliminary data.</text>
</comment>